<dbReference type="WBParaSite" id="GPUH_0001493101-mRNA-1">
    <property type="protein sequence ID" value="GPUH_0001493101-mRNA-1"/>
    <property type="gene ID" value="GPUH_0001493101"/>
</dbReference>
<evidence type="ECO:0000313" key="3">
    <source>
        <dbReference type="WBParaSite" id="GPUH_0001493101-mRNA-1"/>
    </source>
</evidence>
<organism evidence="3">
    <name type="scientific">Gongylonema pulchrum</name>
    <dbReference type="NCBI Taxonomy" id="637853"/>
    <lineage>
        <taxon>Eukaryota</taxon>
        <taxon>Metazoa</taxon>
        <taxon>Ecdysozoa</taxon>
        <taxon>Nematoda</taxon>
        <taxon>Chromadorea</taxon>
        <taxon>Rhabditida</taxon>
        <taxon>Spirurina</taxon>
        <taxon>Spiruromorpha</taxon>
        <taxon>Spiruroidea</taxon>
        <taxon>Gongylonematidae</taxon>
        <taxon>Gongylonema</taxon>
    </lineage>
</organism>
<reference evidence="1 2" key="2">
    <citation type="submission" date="2018-11" db="EMBL/GenBank/DDBJ databases">
        <authorList>
            <consortium name="Pathogen Informatics"/>
        </authorList>
    </citation>
    <scope>NUCLEOTIDE SEQUENCE [LARGE SCALE GENOMIC DNA]</scope>
</reference>
<evidence type="ECO:0000313" key="2">
    <source>
        <dbReference type="Proteomes" id="UP000271098"/>
    </source>
</evidence>
<dbReference type="OrthoDB" id="5818567at2759"/>
<accession>A0A183E1S0</accession>
<proteinExistence type="predicted"/>
<reference evidence="3" key="1">
    <citation type="submission" date="2016-06" db="UniProtKB">
        <authorList>
            <consortium name="WormBaseParasite"/>
        </authorList>
    </citation>
    <scope>IDENTIFICATION</scope>
</reference>
<sequence>MYLEQFMESVYGNETLRERLAFETGVHVSQGLACVAWDAKNQRWVRARLTCTSGDRSVVDAVAVDYPSITLRALRFRDEIFMLRTDLLFPPLILAKSAVAKEVLQIGVHIRVYSPASSTLSIIELTNGLKLSEYIEHAVEVDSVRFGGFGPDGLDALEAGVGRFYHAGGRAPHHEITAFSSSVSNFPRTVIMPQERYVEPFSQSLSLGQFNLKDSLSAYSHLRKEAFKTQTNA</sequence>
<gene>
    <name evidence="1" type="ORF">GPUH_LOCUS14912</name>
</gene>
<dbReference type="AlphaFoldDB" id="A0A183E1S0"/>
<name>A0A183E1S0_9BILA</name>
<dbReference type="Proteomes" id="UP000271098">
    <property type="component" value="Unassembled WGS sequence"/>
</dbReference>
<protein>
    <submittedName>
        <fullName evidence="3">Tudor domain-containing protein</fullName>
    </submittedName>
</protein>
<keyword evidence="2" id="KW-1185">Reference proteome</keyword>
<evidence type="ECO:0000313" key="1">
    <source>
        <dbReference type="EMBL" id="VDN24996.1"/>
    </source>
</evidence>
<dbReference type="EMBL" id="UYRT01081795">
    <property type="protein sequence ID" value="VDN24996.1"/>
    <property type="molecule type" value="Genomic_DNA"/>
</dbReference>